<feature type="modified residue" description="4-aspartylphosphate" evidence="3">
    <location>
        <position position="64"/>
    </location>
</feature>
<dbReference type="Pfam" id="PF00072">
    <property type="entry name" value="Response_reg"/>
    <property type="match status" value="1"/>
</dbReference>
<dbReference type="Gene3D" id="3.30.70.270">
    <property type="match status" value="1"/>
</dbReference>
<dbReference type="FunFam" id="3.30.70.270:FF:000001">
    <property type="entry name" value="Diguanylate cyclase domain protein"/>
    <property type="match status" value="1"/>
</dbReference>
<feature type="region of interest" description="Disordered" evidence="4">
    <location>
        <begin position="290"/>
        <end position="317"/>
    </location>
</feature>
<dbReference type="InterPro" id="IPR029787">
    <property type="entry name" value="Nucleotide_cyclase"/>
</dbReference>
<proteinExistence type="predicted"/>
<dbReference type="AlphaFoldDB" id="A0A7C3CRF4"/>
<evidence type="ECO:0000256" key="3">
    <source>
        <dbReference type="PROSITE-ProRule" id="PRU00169"/>
    </source>
</evidence>
<evidence type="ECO:0000256" key="1">
    <source>
        <dbReference type="ARBA" id="ARBA00012528"/>
    </source>
</evidence>
<feature type="compositionally biased region" description="Basic and acidic residues" evidence="4">
    <location>
        <begin position="290"/>
        <end position="309"/>
    </location>
</feature>
<evidence type="ECO:0000259" key="6">
    <source>
        <dbReference type="PROSITE" id="PS50887"/>
    </source>
</evidence>
<dbReference type="InterPro" id="IPR001789">
    <property type="entry name" value="Sig_transdc_resp-reg_receiver"/>
</dbReference>
<dbReference type="InterPro" id="IPR043128">
    <property type="entry name" value="Rev_trsase/Diguanyl_cyclase"/>
</dbReference>
<dbReference type="SMART" id="SM00448">
    <property type="entry name" value="REC"/>
    <property type="match status" value="1"/>
</dbReference>
<dbReference type="EMBL" id="DRMH01000027">
    <property type="protein sequence ID" value="HFC97374.1"/>
    <property type="molecule type" value="Genomic_DNA"/>
</dbReference>
<dbReference type="GO" id="GO:0000160">
    <property type="term" value="P:phosphorelay signal transduction system"/>
    <property type="evidence" value="ECO:0007669"/>
    <property type="project" value="InterPro"/>
</dbReference>
<dbReference type="InterPro" id="IPR000160">
    <property type="entry name" value="GGDEF_dom"/>
</dbReference>
<gene>
    <name evidence="7" type="ORF">ENJ40_02795</name>
</gene>
<feature type="domain" description="Response regulatory" evidence="5">
    <location>
        <begin position="14"/>
        <end position="129"/>
    </location>
</feature>
<dbReference type="Gene3D" id="3.40.50.2300">
    <property type="match status" value="1"/>
</dbReference>
<dbReference type="CDD" id="cd01949">
    <property type="entry name" value="GGDEF"/>
    <property type="match status" value="1"/>
</dbReference>
<name>A0A7C3CRF4_9BACT</name>
<keyword evidence="3" id="KW-0597">Phosphoprotein</keyword>
<comment type="catalytic activity">
    <reaction evidence="2">
        <text>2 GTP = 3',3'-c-di-GMP + 2 diphosphate</text>
        <dbReference type="Rhea" id="RHEA:24898"/>
        <dbReference type="ChEBI" id="CHEBI:33019"/>
        <dbReference type="ChEBI" id="CHEBI:37565"/>
        <dbReference type="ChEBI" id="CHEBI:58805"/>
        <dbReference type="EC" id="2.7.7.65"/>
    </reaction>
</comment>
<evidence type="ECO:0000313" key="7">
    <source>
        <dbReference type="EMBL" id="HFC97374.1"/>
    </source>
</evidence>
<protein>
    <recommendedName>
        <fullName evidence="1">diguanylate cyclase</fullName>
        <ecNumber evidence="1">2.7.7.65</ecNumber>
    </recommendedName>
</protein>
<dbReference type="GO" id="GO:0043709">
    <property type="term" value="P:cell adhesion involved in single-species biofilm formation"/>
    <property type="evidence" value="ECO:0007669"/>
    <property type="project" value="TreeGrafter"/>
</dbReference>
<dbReference type="SUPFAM" id="SSF55073">
    <property type="entry name" value="Nucleotide cyclase"/>
    <property type="match status" value="1"/>
</dbReference>
<dbReference type="Proteomes" id="UP000886043">
    <property type="component" value="Unassembled WGS sequence"/>
</dbReference>
<evidence type="ECO:0000259" key="5">
    <source>
        <dbReference type="PROSITE" id="PS50110"/>
    </source>
</evidence>
<feature type="domain" description="GGDEF" evidence="6">
    <location>
        <begin position="172"/>
        <end position="303"/>
    </location>
</feature>
<dbReference type="PROSITE" id="PS50110">
    <property type="entry name" value="RESPONSE_REGULATORY"/>
    <property type="match status" value="1"/>
</dbReference>
<evidence type="ECO:0000256" key="2">
    <source>
        <dbReference type="ARBA" id="ARBA00034247"/>
    </source>
</evidence>
<dbReference type="Pfam" id="PF00990">
    <property type="entry name" value="GGDEF"/>
    <property type="match status" value="1"/>
</dbReference>
<dbReference type="PROSITE" id="PS50887">
    <property type="entry name" value="GGDEF"/>
    <property type="match status" value="1"/>
</dbReference>
<dbReference type="PANTHER" id="PTHR45138:SF9">
    <property type="entry name" value="DIGUANYLATE CYCLASE DGCM-RELATED"/>
    <property type="match status" value="1"/>
</dbReference>
<dbReference type="InterPro" id="IPR011006">
    <property type="entry name" value="CheY-like_superfamily"/>
</dbReference>
<dbReference type="NCBIfam" id="TIGR00254">
    <property type="entry name" value="GGDEF"/>
    <property type="match status" value="1"/>
</dbReference>
<dbReference type="PANTHER" id="PTHR45138">
    <property type="entry name" value="REGULATORY COMPONENTS OF SENSORY TRANSDUCTION SYSTEM"/>
    <property type="match status" value="1"/>
</dbReference>
<organism evidence="7">
    <name type="scientific">Thermosulfurimonas dismutans</name>
    <dbReference type="NCBI Taxonomy" id="999894"/>
    <lineage>
        <taxon>Bacteria</taxon>
        <taxon>Pseudomonadati</taxon>
        <taxon>Thermodesulfobacteriota</taxon>
        <taxon>Thermodesulfobacteria</taxon>
        <taxon>Thermodesulfobacteriales</taxon>
        <taxon>Thermodesulfobacteriaceae</taxon>
        <taxon>Thermosulfurimonas</taxon>
    </lineage>
</organism>
<dbReference type="EC" id="2.7.7.65" evidence="1"/>
<dbReference type="SUPFAM" id="SSF52172">
    <property type="entry name" value="CheY-like"/>
    <property type="match status" value="1"/>
</dbReference>
<dbReference type="GO" id="GO:1902201">
    <property type="term" value="P:negative regulation of bacterial-type flagellum-dependent cell motility"/>
    <property type="evidence" value="ECO:0007669"/>
    <property type="project" value="TreeGrafter"/>
</dbReference>
<dbReference type="CDD" id="cd00156">
    <property type="entry name" value="REC"/>
    <property type="match status" value="1"/>
</dbReference>
<dbReference type="InterPro" id="IPR050469">
    <property type="entry name" value="Diguanylate_Cyclase"/>
</dbReference>
<dbReference type="SMART" id="SM00267">
    <property type="entry name" value="GGDEF"/>
    <property type="match status" value="1"/>
</dbReference>
<comment type="caution">
    <text evidence="7">The sequence shown here is derived from an EMBL/GenBank/DDBJ whole genome shotgun (WGS) entry which is preliminary data.</text>
</comment>
<reference evidence="7" key="1">
    <citation type="journal article" date="2020" name="mSystems">
        <title>Genome- and Community-Level Interaction Insights into Carbon Utilization and Element Cycling Functions of Hydrothermarchaeota in Hydrothermal Sediment.</title>
        <authorList>
            <person name="Zhou Z."/>
            <person name="Liu Y."/>
            <person name="Xu W."/>
            <person name="Pan J."/>
            <person name="Luo Z.H."/>
            <person name="Li M."/>
        </authorList>
    </citation>
    <scope>NUCLEOTIDE SEQUENCE [LARGE SCALE GENOMIC DNA]</scope>
    <source>
        <strain evidence="7">HyVt-483</strain>
    </source>
</reference>
<sequence>MLKKLLETLPRQPRFLVVDDENDVRILLQAYLRSLGLPVKEASSGEEALDLFLTQGPFEVVITDLVMPGMDGLTLIRRIKELDPEAMILAMTGYARDYGYVDVVAAGADDLIQKPFSLEEFEARVARILREWKLKEELRALSVRDALTDIFNRRYFEERLMEETYRALRQNYPLSLAMIDIDRFKLYNDTRGHQEGDKLLKCLADILCRCTREKVDQAFRYGGDEFVILMPHTDIRGGMKVCERILEAFREAGFSPTTLSIGLARLIPHKTPRRSADDLLRRADEAMYRAKRQGGDRIEIDPESLRLEPPESNPDAD</sequence>
<dbReference type="GO" id="GO:0005886">
    <property type="term" value="C:plasma membrane"/>
    <property type="evidence" value="ECO:0007669"/>
    <property type="project" value="TreeGrafter"/>
</dbReference>
<dbReference type="GO" id="GO:0052621">
    <property type="term" value="F:diguanylate cyclase activity"/>
    <property type="evidence" value="ECO:0007669"/>
    <property type="project" value="UniProtKB-EC"/>
</dbReference>
<accession>A0A7C3CRF4</accession>
<evidence type="ECO:0000256" key="4">
    <source>
        <dbReference type="SAM" id="MobiDB-lite"/>
    </source>
</evidence>